<dbReference type="Proteomes" id="UP001180737">
    <property type="component" value="Unassembled WGS sequence"/>
</dbReference>
<reference evidence="2" key="1">
    <citation type="submission" date="2024-05" db="EMBL/GenBank/DDBJ databases">
        <title>30 novel species of actinomycetes from the DSMZ collection.</title>
        <authorList>
            <person name="Nouioui I."/>
        </authorList>
    </citation>
    <scope>NUCLEOTIDE SEQUENCE</scope>
    <source>
        <strain evidence="2">DSM 3412</strain>
    </source>
</reference>
<feature type="region of interest" description="Disordered" evidence="1">
    <location>
        <begin position="24"/>
        <end position="50"/>
    </location>
</feature>
<sequence length="50" mass="5190">MPLVLHAYVTLKKPQEWMDAFDFAGGDVEGGEQGPGTTAPTRDSDGPGAA</sequence>
<dbReference type="EMBL" id="JAVRFJ010000004">
    <property type="protein sequence ID" value="MDT0567086.1"/>
    <property type="molecule type" value="Genomic_DNA"/>
</dbReference>
<comment type="caution">
    <text evidence="2">The sequence shown here is derived from an EMBL/GenBank/DDBJ whole genome shotgun (WGS) entry which is preliminary data.</text>
</comment>
<evidence type="ECO:0000256" key="1">
    <source>
        <dbReference type="SAM" id="MobiDB-lite"/>
    </source>
</evidence>
<protein>
    <submittedName>
        <fullName evidence="2">Uncharacterized protein</fullName>
    </submittedName>
</protein>
<accession>A0ABU2YRY3</accession>
<dbReference type="RefSeq" id="WP_192829872.1">
    <property type="nucleotide sequence ID" value="NZ_JAVRFJ010000004.1"/>
</dbReference>
<evidence type="ECO:0000313" key="2">
    <source>
        <dbReference type="EMBL" id="MDT0567086.1"/>
    </source>
</evidence>
<keyword evidence="3" id="KW-1185">Reference proteome</keyword>
<organism evidence="2 3">
    <name type="scientific">Streptomyces gottesmaniae</name>
    <dbReference type="NCBI Taxonomy" id="3075518"/>
    <lineage>
        <taxon>Bacteria</taxon>
        <taxon>Bacillati</taxon>
        <taxon>Actinomycetota</taxon>
        <taxon>Actinomycetes</taxon>
        <taxon>Kitasatosporales</taxon>
        <taxon>Streptomycetaceae</taxon>
        <taxon>Streptomyces</taxon>
    </lineage>
</organism>
<evidence type="ECO:0000313" key="3">
    <source>
        <dbReference type="Proteomes" id="UP001180737"/>
    </source>
</evidence>
<proteinExistence type="predicted"/>
<gene>
    <name evidence="2" type="ORF">RM704_06305</name>
</gene>
<name>A0ABU2YRY3_9ACTN</name>